<name>A0A4R6Q0B3_9FIRM</name>
<dbReference type="EMBL" id="SNXO01000020">
    <property type="protein sequence ID" value="TDP54618.1"/>
    <property type="molecule type" value="Genomic_DNA"/>
</dbReference>
<evidence type="ECO:0000256" key="1">
    <source>
        <dbReference type="SAM" id="Phobius"/>
    </source>
</evidence>
<reference evidence="4 5" key="1">
    <citation type="submission" date="2019-03" db="EMBL/GenBank/DDBJ databases">
        <title>Genomic Encyclopedia of Type Strains, Phase IV (KMG-IV): sequencing the most valuable type-strain genomes for metagenomic binning, comparative biology and taxonomic classification.</title>
        <authorList>
            <person name="Goeker M."/>
        </authorList>
    </citation>
    <scope>NUCLEOTIDE SEQUENCE [LARGE SCALE GENOMIC DNA]</scope>
    <source>
        <strain evidence="4 5">DSM 28287</strain>
    </source>
</reference>
<gene>
    <name evidence="4" type="ORF">EV211_12026</name>
</gene>
<evidence type="ECO:0000313" key="4">
    <source>
        <dbReference type="EMBL" id="TDP54618.1"/>
    </source>
</evidence>
<keyword evidence="1" id="KW-0472">Membrane</keyword>
<evidence type="ECO:0000259" key="3">
    <source>
        <dbReference type="Pfam" id="PF26018"/>
    </source>
</evidence>
<keyword evidence="1" id="KW-0812">Transmembrane</keyword>
<keyword evidence="1" id="KW-1133">Transmembrane helix</keyword>
<dbReference type="InterPro" id="IPR058729">
    <property type="entry name" value="Beta-barrel_RND-rel"/>
</dbReference>
<protein>
    <submittedName>
        <fullName evidence="4">Putative membrane fusion protein</fullName>
    </submittedName>
</protein>
<evidence type="ECO:0000259" key="2">
    <source>
        <dbReference type="Pfam" id="PF26011"/>
    </source>
</evidence>
<feature type="domain" description="RND related beta-barrel" evidence="2">
    <location>
        <begin position="180"/>
        <end position="250"/>
    </location>
</feature>
<dbReference type="Pfam" id="PF26011">
    <property type="entry name" value="Beta-barrel_RND_rel"/>
    <property type="match status" value="1"/>
</dbReference>
<comment type="caution">
    <text evidence="4">The sequence shown here is derived from an EMBL/GenBank/DDBJ whole genome shotgun (WGS) entry which is preliminary data.</text>
</comment>
<sequence>MRKIKKSPILIFLVVLVALYVVIYIIPTVTGALKSSYTTEYGELQTYDKVDGYLVKNEQVYFAGNGGSANRYMSEGKLIRKGATVMAVSGNSDAKEKSKFDDIRTAIGDNGVSTTTYTALAEGIVSYTADGYEGKLTPTTMEKKNYDYYKSLKNENLVDLTRTSISKGDPVFKIVDRSGWYIVCYVPSSHKSRYVVGDKIMLKPDDGVSIYGKVYRVTRESGKAKVIFKTDYYYKKFATERVASVKAITSDAMGLLIYNTSITRKNGHEGVYVKQKTGEYKFTRIQVISTDGKKSAIKQSYFYDAKGNSISSVKSYDEILRRAK</sequence>
<dbReference type="Proteomes" id="UP000295500">
    <property type="component" value="Unassembled WGS sequence"/>
</dbReference>
<dbReference type="RefSeq" id="WP_133528592.1">
    <property type="nucleotide sequence ID" value="NZ_SNXO01000020.1"/>
</dbReference>
<dbReference type="Pfam" id="PF26018">
    <property type="entry name" value="BSH_RND_rel"/>
    <property type="match status" value="1"/>
</dbReference>
<keyword evidence="5" id="KW-1185">Reference proteome</keyword>
<dbReference type="InterPro" id="IPR058709">
    <property type="entry name" value="BSH_RND-rel"/>
</dbReference>
<feature type="domain" description="RND related barrel-sandwich hybrid" evidence="3">
    <location>
        <begin position="58"/>
        <end position="176"/>
    </location>
</feature>
<organism evidence="4 5">
    <name type="scientific">Aminicella lysinilytica</name>
    <dbReference type="NCBI Taxonomy" id="433323"/>
    <lineage>
        <taxon>Bacteria</taxon>
        <taxon>Bacillati</taxon>
        <taxon>Bacillota</taxon>
        <taxon>Clostridia</taxon>
        <taxon>Peptostreptococcales</taxon>
        <taxon>Anaerovoracaceae</taxon>
        <taxon>Aminicella</taxon>
    </lineage>
</organism>
<evidence type="ECO:0000313" key="5">
    <source>
        <dbReference type="Proteomes" id="UP000295500"/>
    </source>
</evidence>
<proteinExistence type="predicted"/>
<dbReference type="OrthoDB" id="1834786at2"/>
<accession>A0A4R6Q0B3</accession>
<dbReference type="AlphaFoldDB" id="A0A4R6Q0B3"/>
<feature type="transmembrane region" description="Helical" evidence="1">
    <location>
        <begin position="7"/>
        <end position="26"/>
    </location>
</feature>